<reference evidence="1 2" key="1">
    <citation type="journal article" date="2008" name="Nature">
        <title>The genome of Laccaria bicolor provides insights into mycorrhizal symbiosis.</title>
        <authorList>
            <person name="Martin F."/>
            <person name="Aerts A."/>
            <person name="Ahren D."/>
            <person name="Brun A."/>
            <person name="Danchin E.G.J."/>
            <person name="Duchaussoy F."/>
            <person name="Gibon J."/>
            <person name="Kohler A."/>
            <person name="Lindquist E."/>
            <person name="Pereda V."/>
            <person name="Salamov A."/>
            <person name="Shapiro H.J."/>
            <person name="Wuyts J."/>
            <person name="Blaudez D."/>
            <person name="Buee M."/>
            <person name="Brokstein P."/>
            <person name="Canbaeck B."/>
            <person name="Cohen D."/>
            <person name="Courty P.E."/>
            <person name="Coutinho P.M."/>
            <person name="Delaruelle C."/>
            <person name="Detter J.C."/>
            <person name="Deveau A."/>
            <person name="DiFazio S."/>
            <person name="Duplessis S."/>
            <person name="Fraissinet-Tachet L."/>
            <person name="Lucic E."/>
            <person name="Frey-Klett P."/>
            <person name="Fourrey C."/>
            <person name="Feussner I."/>
            <person name="Gay G."/>
            <person name="Grimwood J."/>
            <person name="Hoegger P.J."/>
            <person name="Jain P."/>
            <person name="Kilaru S."/>
            <person name="Labbe J."/>
            <person name="Lin Y.C."/>
            <person name="Legue V."/>
            <person name="Le Tacon F."/>
            <person name="Marmeisse R."/>
            <person name="Melayah D."/>
            <person name="Montanini B."/>
            <person name="Muratet M."/>
            <person name="Nehls U."/>
            <person name="Niculita-Hirzel H."/>
            <person name="Oudot-Le Secq M.P."/>
            <person name="Peter M."/>
            <person name="Quesneville H."/>
            <person name="Rajashekar B."/>
            <person name="Reich M."/>
            <person name="Rouhier N."/>
            <person name="Schmutz J."/>
            <person name="Yin T."/>
            <person name="Chalot M."/>
            <person name="Henrissat B."/>
            <person name="Kuees U."/>
            <person name="Lucas S."/>
            <person name="Van de Peer Y."/>
            <person name="Podila G.K."/>
            <person name="Polle A."/>
            <person name="Pukkila P.J."/>
            <person name="Richardson P.M."/>
            <person name="Rouze P."/>
            <person name="Sanders I.R."/>
            <person name="Stajich J.E."/>
            <person name="Tunlid A."/>
            <person name="Tuskan G."/>
            <person name="Grigoriev I.V."/>
        </authorList>
    </citation>
    <scope>NUCLEOTIDE SEQUENCE [LARGE SCALE GENOMIC DNA]</scope>
    <source>
        <strain evidence="2">S238N-H82 / ATCC MYA-4686</strain>
    </source>
</reference>
<sequence length="122" mass="13969">MDFSLRLLVGSQKFCHWIQAQAKQYIEWGDLTTHDTWSVTPLLALYNFSFSSDTLHILKENRIRLNTQLTMLASYKALSPLVHFESINKSITQSTCILRCTSATLRVIVSKQSNCHIECCKS</sequence>
<keyword evidence="2" id="KW-1185">Reference proteome</keyword>
<dbReference type="EMBL" id="DS547092">
    <property type="protein sequence ID" value="EDR14220.1"/>
    <property type="molecule type" value="Genomic_DNA"/>
</dbReference>
<evidence type="ECO:0000313" key="2">
    <source>
        <dbReference type="Proteomes" id="UP000001194"/>
    </source>
</evidence>
<dbReference type="HOGENOM" id="CLU_2027117_0_0_1"/>
<dbReference type="InParanoid" id="B0CS20"/>
<proteinExistence type="predicted"/>
<dbReference type="RefSeq" id="XP_001874779.1">
    <property type="nucleotide sequence ID" value="XM_001874744.1"/>
</dbReference>
<dbReference type="KEGG" id="lbc:LACBIDRAFT_305838"/>
<accession>B0CS20</accession>
<gene>
    <name evidence="1" type="ORF">LACBIDRAFT_305838</name>
</gene>
<name>B0CS20_LACBS</name>
<protein>
    <submittedName>
        <fullName evidence="1">Predicted protein</fullName>
    </submittedName>
</protein>
<dbReference type="Proteomes" id="UP000001194">
    <property type="component" value="Unassembled WGS sequence"/>
</dbReference>
<dbReference type="AlphaFoldDB" id="B0CS20"/>
<evidence type="ECO:0000313" key="1">
    <source>
        <dbReference type="EMBL" id="EDR14220.1"/>
    </source>
</evidence>
<dbReference type="GeneID" id="6071046"/>
<organism evidence="2">
    <name type="scientific">Laccaria bicolor (strain S238N-H82 / ATCC MYA-4686)</name>
    <name type="common">Bicoloured deceiver</name>
    <name type="synonym">Laccaria laccata var. bicolor</name>
    <dbReference type="NCBI Taxonomy" id="486041"/>
    <lineage>
        <taxon>Eukaryota</taxon>
        <taxon>Fungi</taxon>
        <taxon>Dikarya</taxon>
        <taxon>Basidiomycota</taxon>
        <taxon>Agaricomycotina</taxon>
        <taxon>Agaricomycetes</taxon>
        <taxon>Agaricomycetidae</taxon>
        <taxon>Agaricales</taxon>
        <taxon>Agaricineae</taxon>
        <taxon>Hydnangiaceae</taxon>
        <taxon>Laccaria</taxon>
    </lineage>
</organism>